<dbReference type="EMBL" id="UINC01167868">
    <property type="protein sequence ID" value="SVD70599.1"/>
    <property type="molecule type" value="Genomic_DNA"/>
</dbReference>
<name>A0A382XIC9_9ZZZZ</name>
<gene>
    <name evidence="1" type="ORF">METZ01_LOCUS423453</name>
</gene>
<proteinExistence type="predicted"/>
<sequence length="26" mass="2895">MNNPHSIKGNVISDVNIDLFARIVNN</sequence>
<feature type="non-terminal residue" evidence="1">
    <location>
        <position position="26"/>
    </location>
</feature>
<organism evidence="1">
    <name type="scientific">marine metagenome</name>
    <dbReference type="NCBI Taxonomy" id="408172"/>
    <lineage>
        <taxon>unclassified sequences</taxon>
        <taxon>metagenomes</taxon>
        <taxon>ecological metagenomes</taxon>
    </lineage>
</organism>
<evidence type="ECO:0000313" key="1">
    <source>
        <dbReference type="EMBL" id="SVD70599.1"/>
    </source>
</evidence>
<accession>A0A382XIC9</accession>
<feature type="non-terminal residue" evidence="1">
    <location>
        <position position="1"/>
    </location>
</feature>
<reference evidence="1" key="1">
    <citation type="submission" date="2018-05" db="EMBL/GenBank/DDBJ databases">
        <authorList>
            <person name="Lanie J.A."/>
            <person name="Ng W.-L."/>
            <person name="Kazmierczak K.M."/>
            <person name="Andrzejewski T.M."/>
            <person name="Davidsen T.M."/>
            <person name="Wayne K.J."/>
            <person name="Tettelin H."/>
            <person name="Glass J.I."/>
            <person name="Rusch D."/>
            <person name="Podicherti R."/>
            <person name="Tsui H.-C.T."/>
            <person name="Winkler M.E."/>
        </authorList>
    </citation>
    <scope>NUCLEOTIDE SEQUENCE</scope>
</reference>
<dbReference type="AlphaFoldDB" id="A0A382XIC9"/>
<protein>
    <submittedName>
        <fullName evidence="1">Uncharacterized protein</fullName>
    </submittedName>
</protein>